<evidence type="ECO:0000313" key="3">
    <source>
        <dbReference type="Proteomes" id="UP000789706"/>
    </source>
</evidence>
<sequence>MQSEEEEEIIDFKQITNEPVELPTEDTKRAASLAPSAHEDDIDNYYKIKLSNIYFGANTKETCMMGTTHNDFGLIFRPASRFPYVHEPILKNFDPTKGMFSKITNIILNSYNPKSFDILVEKDFARQDKLIETEKHNQTSDSNSPMTSSSPNKSTPSLFNDNNDNELPEISTDSNSTSYVSITQTTTRTRTYARGEDTLRRDGELLQSKTNTRKERSPSNPLVQSQPPPPSKIQTAFNSTRSQIQPSSANSDQSSFNSHNFNKSVTPPPQQQSKSVPKTTKFLSNIQDSTHEELYITCTFPTERRAILYSIEGSLYHLNYCIREKFNKQNWKNSWYKYEGEWKPLVDEDDWKAAKFSKKKVKGYIRIEICLR</sequence>
<accession>A0A9N9CSX3</accession>
<name>A0A9N9CSX3_9GLOM</name>
<feature type="compositionally biased region" description="Basic and acidic residues" evidence="1">
    <location>
        <begin position="193"/>
        <end position="204"/>
    </location>
</feature>
<protein>
    <submittedName>
        <fullName evidence="2">3308_t:CDS:1</fullName>
    </submittedName>
</protein>
<gene>
    <name evidence="2" type="ORF">DEBURN_LOCUS10063</name>
</gene>
<feature type="compositionally biased region" description="Polar residues" evidence="1">
    <location>
        <begin position="171"/>
        <end position="182"/>
    </location>
</feature>
<evidence type="ECO:0000313" key="2">
    <source>
        <dbReference type="EMBL" id="CAG8613140.1"/>
    </source>
</evidence>
<feature type="region of interest" description="Disordered" evidence="1">
    <location>
        <begin position="133"/>
        <end position="278"/>
    </location>
</feature>
<evidence type="ECO:0000256" key="1">
    <source>
        <dbReference type="SAM" id="MobiDB-lite"/>
    </source>
</evidence>
<dbReference type="Proteomes" id="UP000789706">
    <property type="component" value="Unassembled WGS sequence"/>
</dbReference>
<dbReference type="OrthoDB" id="2438000at2759"/>
<dbReference type="AlphaFoldDB" id="A0A9N9CSX3"/>
<keyword evidence="3" id="KW-1185">Reference proteome</keyword>
<feature type="compositionally biased region" description="Low complexity" evidence="1">
    <location>
        <begin position="139"/>
        <end position="157"/>
    </location>
</feature>
<dbReference type="EMBL" id="CAJVPK010002444">
    <property type="protein sequence ID" value="CAG8613140.1"/>
    <property type="molecule type" value="Genomic_DNA"/>
</dbReference>
<feature type="compositionally biased region" description="Low complexity" evidence="1">
    <location>
        <begin position="247"/>
        <end position="258"/>
    </location>
</feature>
<proteinExistence type="predicted"/>
<feature type="compositionally biased region" description="Polar residues" evidence="1">
    <location>
        <begin position="232"/>
        <end position="246"/>
    </location>
</feature>
<comment type="caution">
    <text evidence="2">The sequence shown here is derived from an EMBL/GenBank/DDBJ whole genome shotgun (WGS) entry which is preliminary data.</text>
</comment>
<organism evidence="2 3">
    <name type="scientific">Diversispora eburnea</name>
    <dbReference type="NCBI Taxonomy" id="1213867"/>
    <lineage>
        <taxon>Eukaryota</taxon>
        <taxon>Fungi</taxon>
        <taxon>Fungi incertae sedis</taxon>
        <taxon>Mucoromycota</taxon>
        <taxon>Glomeromycotina</taxon>
        <taxon>Glomeromycetes</taxon>
        <taxon>Diversisporales</taxon>
        <taxon>Diversisporaceae</taxon>
        <taxon>Diversispora</taxon>
    </lineage>
</organism>
<reference evidence="2" key="1">
    <citation type="submission" date="2021-06" db="EMBL/GenBank/DDBJ databases">
        <authorList>
            <person name="Kallberg Y."/>
            <person name="Tangrot J."/>
            <person name="Rosling A."/>
        </authorList>
    </citation>
    <scope>NUCLEOTIDE SEQUENCE</scope>
    <source>
        <strain evidence="2">AZ414A</strain>
    </source>
</reference>